<sequence length="349" mass="36536">MNAPNAPPNASPSASHAAVRNVFAKARLPVMAAPMFLVSGPELVTASLKAGIVGTYAAPNARNLATLDAALSHIAAEAARCPDVPWALNMIVHSSYDRFEAEMELVERYRPGIVTTALGSPRRVLERVHGYGGLVMADVVSPALARKSIEAGVDGLVLVTSGAGGHTGTYHPFAFLAEVRRFWDGPIGLAGAISSGAEIRAAQLLGADFVVVGTRLIATRESMAAPAYRDMLVASSMEDLVQSSAVSGVLANWLRPTVAAAGFTPDKLKEETKIDFSGDIASAPKAWRDVWSAGHGVGAIGAVRTVEDVVAELAEGFAQCLSRETEQVAQLLPRYRSQQAAAAERLAAA</sequence>
<dbReference type="GO" id="GO:0004497">
    <property type="term" value="F:monooxygenase activity"/>
    <property type="evidence" value="ECO:0007669"/>
    <property type="project" value="UniProtKB-KW"/>
</dbReference>
<evidence type="ECO:0000313" key="7">
    <source>
        <dbReference type="Proteomes" id="UP001216674"/>
    </source>
</evidence>
<keyword evidence="3" id="KW-0288">FMN</keyword>
<name>A0ABT6AXH7_9BURK</name>
<dbReference type="PANTHER" id="PTHR42747:SF4">
    <property type="entry name" value="BLR1330 PROTEIN"/>
    <property type="match status" value="1"/>
</dbReference>
<organism evidence="6 7">
    <name type="scientific">Cupriavidus basilensis</name>
    <dbReference type="NCBI Taxonomy" id="68895"/>
    <lineage>
        <taxon>Bacteria</taxon>
        <taxon>Pseudomonadati</taxon>
        <taxon>Pseudomonadota</taxon>
        <taxon>Betaproteobacteria</taxon>
        <taxon>Burkholderiales</taxon>
        <taxon>Burkholderiaceae</taxon>
        <taxon>Cupriavidus</taxon>
    </lineage>
</organism>
<dbReference type="SUPFAM" id="SSF51412">
    <property type="entry name" value="Inosine monophosphate dehydrogenase (IMPDH)"/>
    <property type="match status" value="1"/>
</dbReference>
<evidence type="ECO:0000256" key="1">
    <source>
        <dbReference type="ARBA" id="ARBA00009881"/>
    </source>
</evidence>
<evidence type="ECO:0000256" key="3">
    <source>
        <dbReference type="ARBA" id="ARBA00022643"/>
    </source>
</evidence>
<evidence type="ECO:0000313" key="6">
    <source>
        <dbReference type="EMBL" id="MDF3837331.1"/>
    </source>
</evidence>
<dbReference type="Proteomes" id="UP001216674">
    <property type="component" value="Unassembled WGS sequence"/>
</dbReference>
<dbReference type="EMBL" id="JARJLM010000500">
    <property type="protein sequence ID" value="MDF3837331.1"/>
    <property type="molecule type" value="Genomic_DNA"/>
</dbReference>
<reference evidence="6 7" key="1">
    <citation type="submission" date="2023-03" db="EMBL/GenBank/DDBJ databases">
        <title>Draft assemblies of triclosan tolerant bacteria isolated from returned activated sludge.</title>
        <authorList>
            <person name="Van Hamelsveld S."/>
        </authorList>
    </citation>
    <scope>NUCLEOTIDE SEQUENCE [LARGE SCALE GENOMIC DNA]</scope>
    <source>
        <strain evidence="6 7">GW210010_S58</strain>
    </source>
</reference>
<evidence type="ECO:0000256" key="5">
    <source>
        <dbReference type="ARBA" id="ARBA00023033"/>
    </source>
</evidence>
<comment type="caution">
    <text evidence="6">The sequence shown here is derived from an EMBL/GenBank/DDBJ whole genome shotgun (WGS) entry which is preliminary data.</text>
</comment>
<protein>
    <submittedName>
        <fullName evidence="6">Nitronate monooxygenase</fullName>
    </submittedName>
</protein>
<evidence type="ECO:0000256" key="2">
    <source>
        <dbReference type="ARBA" id="ARBA00022630"/>
    </source>
</evidence>
<keyword evidence="4" id="KW-0560">Oxidoreductase</keyword>
<dbReference type="CDD" id="cd04730">
    <property type="entry name" value="NPD_like"/>
    <property type="match status" value="1"/>
</dbReference>
<dbReference type="InterPro" id="IPR004136">
    <property type="entry name" value="NMO"/>
</dbReference>
<evidence type="ECO:0000256" key="4">
    <source>
        <dbReference type="ARBA" id="ARBA00023002"/>
    </source>
</evidence>
<accession>A0ABT6AXH7</accession>
<dbReference type="Gene3D" id="3.20.20.70">
    <property type="entry name" value="Aldolase class I"/>
    <property type="match status" value="1"/>
</dbReference>
<keyword evidence="5 6" id="KW-0503">Monooxygenase</keyword>
<comment type="similarity">
    <text evidence="1">Belongs to the nitronate monooxygenase family. NMO class I subfamily.</text>
</comment>
<proteinExistence type="inferred from homology"/>
<keyword evidence="2" id="KW-0285">Flavoprotein</keyword>
<dbReference type="PANTHER" id="PTHR42747">
    <property type="entry name" value="NITRONATE MONOOXYGENASE-RELATED"/>
    <property type="match status" value="1"/>
</dbReference>
<gene>
    <name evidence="6" type="ORF">P3W85_30945</name>
</gene>
<keyword evidence="7" id="KW-1185">Reference proteome</keyword>
<dbReference type="Pfam" id="PF03060">
    <property type="entry name" value="NMO"/>
    <property type="match status" value="1"/>
</dbReference>
<dbReference type="InterPro" id="IPR013785">
    <property type="entry name" value="Aldolase_TIM"/>
</dbReference>
<dbReference type="RefSeq" id="WP_276267563.1">
    <property type="nucleotide sequence ID" value="NZ_JARJLM010000500.1"/>
</dbReference>